<sequence>MWLFNHSPFPKLEHCSEILVYLNPDALFVVTYMVYVPPSGPDLSPYYKNSLSPDSAFTQRRSSVGLGPRLFSRGHRHLWWMGGVAIAHRFVWGEGGGGLQASVSVQPIERTASSFNVGKVETFDYITYNGNRTITALTP</sequence>
<protein>
    <submittedName>
        <fullName evidence="1">Predicted protein</fullName>
    </submittedName>
</protein>
<dbReference type="Proteomes" id="UP000001194">
    <property type="component" value="Unassembled WGS sequence"/>
</dbReference>
<dbReference type="GeneID" id="6080669"/>
<accession>B0DMK3</accession>
<dbReference type="HOGENOM" id="CLU_1845437_0_0_1"/>
<proteinExistence type="predicted"/>
<keyword evidence="2" id="KW-1185">Reference proteome</keyword>
<name>B0DMK3_LACBS</name>
<gene>
    <name evidence="1" type="ORF">LACBIDRAFT_330816</name>
</gene>
<evidence type="ECO:0000313" key="1">
    <source>
        <dbReference type="EMBL" id="EDR04303.1"/>
    </source>
</evidence>
<dbReference type="RefSeq" id="XP_001885194.1">
    <property type="nucleotide sequence ID" value="XM_001885159.1"/>
</dbReference>
<organism evidence="2">
    <name type="scientific">Laccaria bicolor (strain S238N-H82 / ATCC MYA-4686)</name>
    <name type="common">Bicoloured deceiver</name>
    <name type="synonym">Laccaria laccata var. bicolor</name>
    <dbReference type="NCBI Taxonomy" id="486041"/>
    <lineage>
        <taxon>Eukaryota</taxon>
        <taxon>Fungi</taxon>
        <taxon>Dikarya</taxon>
        <taxon>Basidiomycota</taxon>
        <taxon>Agaricomycotina</taxon>
        <taxon>Agaricomycetes</taxon>
        <taxon>Agaricomycetidae</taxon>
        <taxon>Agaricales</taxon>
        <taxon>Agaricineae</taxon>
        <taxon>Hydnangiaceae</taxon>
        <taxon>Laccaria</taxon>
    </lineage>
</organism>
<reference evidence="1 2" key="1">
    <citation type="journal article" date="2008" name="Nature">
        <title>The genome of Laccaria bicolor provides insights into mycorrhizal symbiosis.</title>
        <authorList>
            <person name="Martin F."/>
            <person name="Aerts A."/>
            <person name="Ahren D."/>
            <person name="Brun A."/>
            <person name="Danchin E.G.J."/>
            <person name="Duchaussoy F."/>
            <person name="Gibon J."/>
            <person name="Kohler A."/>
            <person name="Lindquist E."/>
            <person name="Pereda V."/>
            <person name="Salamov A."/>
            <person name="Shapiro H.J."/>
            <person name="Wuyts J."/>
            <person name="Blaudez D."/>
            <person name="Buee M."/>
            <person name="Brokstein P."/>
            <person name="Canbaeck B."/>
            <person name="Cohen D."/>
            <person name="Courty P.E."/>
            <person name="Coutinho P.M."/>
            <person name="Delaruelle C."/>
            <person name="Detter J.C."/>
            <person name="Deveau A."/>
            <person name="DiFazio S."/>
            <person name="Duplessis S."/>
            <person name="Fraissinet-Tachet L."/>
            <person name="Lucic E."/>
            <person name="Frey-Klett P."/>
            <person name="Fourrey C."/>
            <person name="Feussner I."/>
            <person name="Gay G."/>
            <person name="Grimwood J."/>
            <person name="Hoegger P.J."/>
            <person name="Jain P."/>
            <person name="Kilaru S."/>
            <person name="Labbe J."/>
            <person name="Lin Y.C."/>
            <person name="Legue V."/>
            <person name="Le Tacon F."/>
            <person name="Marmeisse R."/>
            <person name="Melayah D."/>
            <person name="Montanini B."/>
            <person name="Muratet M."/>
            <person name="Nehls U."/>
            <person name="Niculita-Hirzel H."/>
            <person name="Oudot-Le Secq M.P."/>
            <person name="Peter M."/>
            <person name="Quesneville H."/>
            <person name="Rajashekar B."/>
            <person name="Reich M."/>
            <person name="Rouhier N."/>
            <person name="Schmutz J."/>
            <person name="Yin T."/>
            <person name="Chalot M."/>
            <person name="Henrissat B."/>
            <person name="Kuees U."/>
            <person name="Lucas S."/>
            <person name="Van de Peer Y."/>
            <person name="Podila G.K."/>
            <person name="Polle A."/>
            <person name="Pukkila P.J."/>
            <person name="Richardson P.M."/>
            <person name="Rouze P."/>
            <person name="Sanders I.R."/>
            <person name="Stajich J.E."/>
            <person name="Tunlid A."/>
            <person name="Tuskan G."/>
            <person name="Grigoriev I.V."/>
        </authorList>
    </citation>
    <scope>NUCLEOTIDE SEQUENCE [LARGE SCALE GENOMIC DNA]</scope>
    <source>
        <strain evidence="2">S238N-H82 / ATCC MYA-4686</strain>
    </source>
</reference>
<evidence type="ECO:0000313" key="2">
    <source>
        <dbReference type="Proteomes" id="UP000001194"/>
    </source>
</evidence>
<dbReference type="KEGG" id="lbc:LACBIDRAFT_330816"/>
<dbReference type="InParanoid" id="B0DMK3"/>
<dbReference type="AlphaFoldDB" id="B0DMK3"/>
<dbReference type="EMBL" id="DS547119">
    <property type="protein sequence ID" value="EDR04303.1"/>
    <property type="molecule type" value="Genomic_DNA"/>
</dbReference>